<feature type="transmembrane region" description="Helical" evidence="7">
    <location>
        <begin position="190"/>
        <end position="212"/>
    </location>
</feature>
<feature type="transmembrane region" description="Helical" evidence="7">
    <location>
        <begin position="443"/>
        <end position="464"/>
    </location>
</feature>
<dbReference type="InterPro" id="IPR020846">
    <property type="entry name" value="MFS_dom"/>
</dbReference>
<feature type="transmembrane region" description="Helical" evidence="7">
    <location>
        <begin position="157"/>
        <end position="178"/>
    </location>
</feature>
<name>A0A6J6N901_9ZZZZ</name>
<dbReference type="AlphaFoldDB" id="A0A6J6N901"/>
<evidence type="ECO:0000313" key="9">
    <source>
        <dbReference type="EMBL" id="CAB4683050.1"/>
    </source>
</evidence>
<sequence length="520" mass="54624">MTTTDHPEVPEGNDRLGHGGVDDADELELGIEPSGGDEVVVLPWSLMLQRRVAGHVERSPRKAWIILAASLLGVFTASFTITVLTVSLGEIAFDLGSTKSILTWAVTGPSLAMAVLGPIGGKMSDRYGARRVYLISISGVAVFSAAAVVAWSAPTLIVARLIGASLGAAAGPAALSMINRSFPPERRAQALGYWSLVGAGAPVFGVVIGGPLVDAFGWRWIFILQTPIAIAAVVIGFLVLPHSGRGDRHPFDIAGSALLAFGVGFILVALNRGPEMGWTHPLVLFGFIGGPLLLLWFARVESQTEHPLLPMRYFRRRNFTFPMINQFFANFTYMGGFILTPLLLHDVLGYSTTKTGLVSIARPIAFSICGPIAGYLVIKFGERTIGMFGSIVLVASMMSLAMVTADSGLWLIEGALVLSGIGMGACAPAMIASIANSVDKRDLGVASAAAQTVSQIGVVAGMQILLTVQSVSAANGNGTSSYAAAYHVGAVAAVVALVAAFFVRRTRHEEPQPTESLAIV</sequence>
<evidence type="ECO:0000256" key="6">
    <source>
        <dbReference type="SAM" id="MobiDB-lite"/>
    </source>
</evidence>
<accession>A0A6J6N901</accession>
<keyword evidence="5 7" id="KW-0472">Membrane</keyword>
<dbReference type="Pfam" id="PF07690">
    <property type="entry name" value="MFS_1"/>
    <property type="match status" value="1"/>
</dbReference>
<feature type="region of interest" description="Disordered" evidence="6">
    <location>
        <begin position="1"/>
        <end position="23"/>
    </location>
</feature>
<dbReference type="InterPro" id="IPR011701">
    <property type="entry name" value="MFS"/>
</dbReference>
<feature type="transmembrane region" description="Helical" evidence="7">
    <location>
        <begin position="319"/>
        <end position="340"/>
    </location>
</feature>
<dbReference type="PROSITE" id="PS50850">
    <property type="entry name" value="MFS"/>
    <property type="match status" value="1"/>
</dbReference>
<keyword evidence="2" id="KW-0813">Transport</keyword>
<protein>
    <submittedName>
        <fullName evidence="9">Unannotated protein</fullName>
    </submittedName>
</protein>
<dbReference type="GO" id="GO:0016020">
    <property type="term" value="C:membrane"/>
    <property type="evidence" value="ECO:0007669"/>
    <property type="project" value="UniProtKB-SubCell"/>
</dbReference>
<feature type="transmembrane region" description="Helical" evidence="7">
    <location>
        <begin position="132"/>
        <end position="151"/>
    </location>
</feature>
<feature type="transmembrane region" description="Helical" evidence="7">
    <location>
        <begin position="409"/>
        <end position="431"/>
    </location>
</feature>
<evidence type="ECO:0000256" key="4">
    <source>
        <dbReference type="ARBA" id="ARBA00022989"/>
    </source>
</evidence>
<feature type="transmembrane region" description="Helical" evidence="7">
    <location>
        <begin position="251"/>
        <end position="270"/>
    </location>
</feature>
<evidence type="ECO:0000256" key="3">
    <source>
        <dbReference type="ARBA" id="ARBA00022692"/>
    </source>
</evidence>
<keyword evidence="4 7" id="KW-1133">Transmembrane helix</keyword>
<feature type="domain" description="Major facilitator superfamily (MFS) profile" evidence="8">
    <location>
        <begin position="66"/>
        <end position="507"/>
    </location>
</feature>
<feature type="transmembrane region" description="Helical" evidence="7">
    <location>
        <begin position="282"/>
        <end position="298"/>
    </location>
</feature>
<dbReference type="InterPro" id="IPR036259">
    <property type="entry name" value="MFS_trans_sf"/>
</dbReference>
<evidence type="ECO:0000256" key="2">
    <source>
        <dbReference type="ARBA" id="ARBA00022448"/>
    </source>
</evidence>
<evidence type="ECO:0000259" key="8">
    <source>
        <dbReference type="PROSITE" id="PS50850"/>
    </source>
</evidence>
<keyword evidence="3 7" id="KW-0812">Transmembrane</keyword>
<feature type="transmembrane region" description="Helical" evidence="7">
    <location>
        <begin position="385"/>
        <end position="403"/>
    </location>
</feature>
<organism evidence="9">
    <name type="scientific">freshwater metagenome</name>
    <dbReference type="NCBI Taxonomy" id="449393"/>
    <lineage>
        <taxon>unclassified sequences</taxon>
        <taxon>metagenomes</taxon>
        <taxon>ecological metagenomes</taxon>
    </lineage>
</organism>
<feature type="transmembrane region" description="Helical" evidence="7">
    <location>
        <begin position="360"/>
        <end position="378"/>
    </location>
</feature>
<evidence type="ECO:0000256" key="5">
    <source>
        <dbReference type="ARBA" id="ARBA00023136"/>
    </source>
</evidence>
<feature type="transmembrane region" description="Helical" evidence="7">
    <location>
        <begin position="218"/>
        <end position="239"/>
    </location>
</feature>
<gene>
    <name evidence="9" type="ORF">UFOPK2350_01153</name>
</gene>
<dbReference type="CDD" id="cd17321">
    <property type="entry name" value="MFS_MMR_MDR_like"/>
    <property type="match status" value="1"/>
</dbReference>
<feature type="transmembrane region" description="Helical" evidence="7">
    <location>
        <begin position="484"/>
        <end position="503"/>
    </location>
</feature>
<feature type="transmembrane region" description="Helical" evidence="7">
    <location>
        <begin position="64"/>
        <end position="89"/>
    </location>
</feature>
<feature type="compositionally biased region" description="Basic and acidic residues" evidence="6">
    <location>
        <begin position="1"/>
        <end position="21"/>
    </location>
</feature>
<dbReference type="EMBL" id="CAEZXE010000101">
    <property type="protein sequence ID" value="CAB4683050.1"/>
    <property type="molecule type" value="Genomic_DNA"/>
</dbReference>
<dbReference type="Gene3D" id="1.20.1720.10">
    <property type="entry name" value="Multidrug resistance protein D"/>
    <property type="match status" value="1"/>
</dbReference>
<feature type="transmembrane region" description="Helical" evidence="7">
    <location>
        <begin position="101"/>
        <end position="120"/>
    </location>
</feature>
<comment type="subcellular location">
    <subcellularLocation>
        <location evidence="1">Membrane</location>
        <topology evidence="1">Multi-pass membrane protein</topology>
    </subcellularLocation>
</comment>
<dbReference type="PANTHER" id="PTHR42718:SF9">
    <property type="entry name" value="MAJOR FACILITATOR SUPERFAMILY MULTIDRUG TRANSPORTER MFSC"/>
    <property type="match status" value="1"/>
</dbReference>
<evidence type="ECO:0000256" key="1">
    <source>
        <dbReference type="ARBA" id="ARBA00004141"/>
    </source>
</evidence>
<reference evidence="9" key="1">
    <citation type="submission" date="2020-05" db="EMBL/GenBank/DDBJ databases">
        <authorList>
            <person name="Chiriac C."/>
            <person name="Salcher M."/>
            <person name="Ghai R."/>
            <person name="Kavagutti S V."/>
        </authorList>
    </citation>
    <scope>NUCLEOTIDE SEQUENCE</scope>
</reference>
<dbReference type="GO" id="GO:0022857">
    <property type="term" value="F:transmembrane transporter activity"/>
    <property type="evidence" value="ECO:0007669"/>
    <property type="project" value="InterPro"/>
</dbReference>
<proteinExistence type="predicted"/>
<dbReference type="Gene3D" id="1.20.1250.20">
    <property type="entry name" value="MFS general substrate transporter like domains"/>
    <property type="match status" value="1"/>
</dbReference>
<dbReference type="PANTHER" id="PTHR42718">
    <property type="entry name" value="MAJOR FACILITATOR SUPERFAMILY MULTIDRUG TRANSPORTER MFSC"/>
    <property type="match status" value="1"/>
</dbReference>
<evidence type="ECO:0000256" key="7">
    <source>
        <dbReference type="SAM" id="Phobius"/>
    </source>
</evidence>
<dbReference type="SUPFAM" id="SSF103473">
    <property type="entry name" value="MFS general substrate transporter"/>
    <property type="match status" value="1"/>
</dbReference>